<dbReference type="AlphaFoldDB" id="A0A6N7Q4T9"/>
<evidence type="ECO:0000256" key="1">
    <source>
        <dbReference type="SAM" id="SignalP"/>
    </source>
</evidence>
<evidence type="ECO:0000313" key="5">
    <source>
        <dbReference type="Proteomes" id="UP000439314"/>
    </source>
</evidence>
<feature type="chain" id="PRO_5026800396" description="DUF3192 domain-containing protein" evidence="1">
    <location>
        <begin position="19"/>
        <end position="116"/>
    </location>
</feature>
<evidence type="ECO:0000313" key="4">
    <source>
        <dbReference type="Proteomes" id="UP000437931"/>
    </source>
</evidence>
<protein>
    <recommendedName>
        <fullName evidence="6">DUF3192 domain-containing protein</fullName>
    </recommendedName>
</protein>
<evidence type="ECO:0008006" key="6">
    <source>
        <dbReference type="Google" id="ProtNLM"/>
    </source>
</evidence>
<dbReference type="EMBL" id="WJPM01000002">
    <property type="protein sequence ID" value="MRH73710.1"/>
    <property type="molecule type" value="Genomic_DNA"/>
</dbReference>
<keyword evidence="1" id="KW-0732">Signal</keyword>
<proteinExistence type="predicted"/>
<dbReference type="Proteomes" id="UP000437931">
    <property type="component" value="Unassembled WGS sequence"/>
</dbReference>
<reference evidence="3" key="2">
    <citation type="journal article" date="2020" name="Plant Dis.">
        <title>A Grain Rot of Rice in Iran Caused by a Xanthomonas Strain Closely Related to X. sacchari.</title>
        <authorList>
            <person name="Mirghasempour S.A."/>
            <person name="Huang S."/>
            <person name="Studholme D.J."/>
            <person name="Brady C.L."/>
        </authorList>
    </citation>
    <scope>NUCLEOTIDE SEQUENCE</scope>
    <source>
        <strain evidence="3">SAM114</strain>
    </source>
</reference>
<gene>
    <name evidence="2" type="ORF">GIY21_03630</name>
    <name evidence="3" type="ORF">GIY22_03620</name>
</gene>
<dbReference type="RefSeq" id="WP_153750680.1">
    <property type="nucleotide sequence ID" value="NZ_WJPM01000002.1"/>
</dbReference>
<keyword evidence="4" id="KW-1185">Reference proteome</keyword>
<name>A0A6N7Q4T9_9XANT</name>
<accession>A0A6N7Q4T9</accession>
<dbReference type="EMBL" id="WJPN01000002">
    <property type="protein sequence ID" value="MRG99378.1"/>
    <property type="molecule type" value="Genomic_DNA"/>
</dbReference>
<sequence length="116" mass="12901">MKLKIVGVVLLVAFAVSACGLQEQADANFGDQHFKTVVSLVELYKLRTGSYPASLADLTFTGDWDQIAIASVHYRKLDEGYELDLVRGWVGRPDLHYPPAFWKGLGLRKSNLKHAP</sequence>
<feature type="signal peptide" evidence="1">
    <location>
        <begin position="1"/>
        <end position="18"/>
    </location>
</feature>
<organism evidence="2 5">
    <name type="scientific">Xanthomonas sontii</name>
    <dbReference type="NCBI Taxonomy" id="2650745"/>
    <lineage>
        <taxon>Bacteria</taxon>
        <taxon>Pseudomonadati</taxon>
        <taxon>Pseudomonadota</taxon>
        <taxon>Gammaproteobacteria</taxon>
        <taxon>Lysobacterales</taxon>
        <taxon>Lysobacteraceae</taxon>
        <taxon>Xanthomonas</taxon>
    </lineage>
</organism>
<reference evidence="4 5" key="1">
    <citation type="submission" date="2019-11" db="EMBL/GenBank/DDBJ databases">
        <title>First report of rice panicle blight caused by Xanthomonas sp. in Iran.</title>
        <authorList>
            <person name="Mirghasempour S.A."/>
            <person name="Huang S."/>
            <person name="Brady C.L."/>
            <person name="Studholme D.J."/>
        </authorList>
    </citation>
    <scope>NUCLEOTIDE SEQUENCE [LARGE SCALE GENOMIC DNA]</scope>
    <source>
        <strain evidence="2 5">ASD011</strain>
        <strain evidence="4">SAM114</strain>
    </source>
</reference>
<dbReference type="PROSITE" id="PS51257">
    <property type="entry name" value="PROKAR_LIPOPROTEIN"/>
    <property type="match status" value="1"/>
</dbReference>
<comment type="caution">
    <text evidence="2">The sequence shown here is derived from an EMBL/GenBank/DDBJ whole genome shotgun (WGS) entry which is preliminary data.</text>
</comment>
<dbReference type="Proteomes" id="UP000439314">
    <property type="component" value="Unassembled WGS sequence"/>
</dbReference>
<evidence type="ECO:0000313" key="2">
    <source>
        <dbReference type="EMBL" id="MRG99378.1"/>
    </source>
</evidence>
<evidence type="ECO:0000313" key="3">
    <source>
        <dbReference type="EMBL" id="MRH73710.1"/>
    </source>
</evidence>